<dbReference type="InterPro" id="IPR009875">
    <property type="entry name" value="PilZ_domain"/>
</dbReference>
<evidence type="ECO:0000313" key="3">
    <source>
        <dbReference type="Proteomes" id="UP000549617"/>
    </source>
</evidence>
<accession>A0A7W9EG88</accession>
<comment type="caution">
    <text evidence="2">The sequence shown here is derived from an EMBL/GenBank/DDBJ whole genome shotgun (WGS) entry which is preliminary data.</text>
</comment>
<dbReference type="GO" id="GO:0035438">
    <property type="term" value="F:cyclic-di-GMP binding"/>
    <property type="evidence" value="ECO:0007669"/>
    <property type="project" value="InterPro"/>
</dbReference>
<dbReference type="EMBL" id="JACIJC010000004">
    <property type="protein sequence ID" value="MBB5686840.1"/>
    <property type="molecule type" value="Genomic_DNA"/>
</dbReference>
<dbReference type="AlphaFoldDB" id="A0A7W9EG88"/>
<keyword evidence="3" id="KW-1185">Reference proteome</keyword>
<feature type="domain" description="PilZ" evidence="1">
    <location>
        <begin position="26"/>
        <end position="93"/>
    </location>
</feature>
<evidence type="ECO:0000259" key="1">
    <source>
        <dbReference type="Pfam" id="PF07238"/>
    </source>
</evidence>
<reference evidence="2 3" key="1">
    <citation type="submission" date="2020-08" db="EMBL/GenBank/DDBJ databases">
        <title>Genomic Encyclopedia of Type Strains, Phase IV (KMG-IV): sequencing the most valuable type-strain genomes for metagenomic binning, comparative biology and taxonomic classification.</title>
        <authorList>
            <person name="Goeker M."/>
        </authorList>
    </citation>
    <scope>NUCLEOTIDE SEQUENCE [LARGE SCALE GENOMIC DNA]</scope>
    <source>
        <strain evidence="2 3">DSM 25079</strain>
    </source>
</reference>
<dbReference type="RefSeq" id="WP_184019631.1">
    <property type="nucleotide sequence ID" value="NZ_JACIJC010000004.1"/>
</dbReference>
<proteinExistence type="predicted"/>
<protein>
    <recommendedName>
        <fullName evidence="1">PilZ domain-containing protein</fullName>
    </recommendedName>
</protein>
<gene>
    <name evidence="2" type="ORF">FHS49_002864</name>
</gene>
<sequence length="136" mass="14671">MTAPDTPDGEDPPTRAKRTGRFFAATINRAGRPPLKAAIRNISSTGMGGRADPPPLAGETVTVVMGPLGEVTGHVRWVNGKQFGIQLDKSIDPARFDFSSRSWTDIALAHDGEDDVAERFKPVTSTWRPGFKPRGS</sequence>
<organism evidence="2 3">
    <name type="scientific">Sphingobium boeckii</name>
    <dbReference type="NCBI Taxonomy" id="1082345"/>
    <lineage>
        <taxon>Bacteria</taxon>
        <taxon>Pseudomonadati</taxon>
        <taxon>Pseudomonadota</taxon>
        <taxon>Alphaproteobacteria</taxon>
        <taxon>Sphingomonadales</taxon>
        <taxon>Sphingomonadaceae</taxon>
        <taxon>Sphingobium</taxon>
    </lineage>
</organism>
<dbReference type="Proteomes" id="UP000549617">
    <property type="component" value="Unassembled WGS sequence"/>
</dbReference>
<dbReference type="Pfam" id="PF07238">
    <property type="entry name" value="PilZ"/>
    <property type="match status" value="1"/>
</dbReference>
<name>A0A7W9EG88_9SPHN</name>
<evidence type="ECO:0000313" key="2">
    <source>
        <dbReference type="EMBL" id="MBB5686840.1"/>
    </source>
</evidence>